<name>A0A7J6IV63_COLFN</name>
<dbReference type="Proteomes" id="UP000011096">
    <property type="component" value="Unassembled WGS sequence"/>
</dbReference>
<evidence type="ECO:0000313" key="2">
    <source>
        <dbReference type="EMBL" id="KAF4480470.1"/>
    </source>
</evidence>
<organism evidence="2 3">
    <name type="scientific">Colletotrichum fructicola (strain Nara gc5)</name>
    <name type="common">Anthracnose fungus</name>
    <name type="synonym">Colletotrichum gloeosporioides (strain Nara gc5)</name>
    <dbReference type="NCBI Taxonomy" id="1213859"/>
    <lineage>
        <taxon>Eukaryota</taxon>
        <taxon>Fungi</taxon>
        <taxon>Dikarya</taxon>
        <taxon>Ascomycota</taxon>
        <taxon>Pezizomycotina</taxon>
        <taxon>Sordariomycetes</taxon>
        <taxon>Hypocreomycetidae</taxon>
        <taxon>Glomerellales</taxon>
        <taxon>Glomerellaceae</taxon>
        <taxon>Colletotrichum</taxon>
        <taxon>Colletotrichum gloeosporioides species complex</taxon>
    </lineage>
</organism>
<sequence>MPDAACSTQVLPVMVVLSTLLYCLAPCPLSRVPLAVPPRLPSLYPVGEQQRRPEIPPVTKIGIQLGYWSRKGRLCLAEGPPSSKDALVRGHDGLRQQNLLSGATDDDGLAYTR</sequence>
<gene>
    <name evidence="2" type="ORF">CGGC5_v011028</name>
</gene>
<dbReference type="InParanoid" id="A0A7J6IV63"/>
<evidence type="ECO:0000313" key="3">
    <source>
        <dbReference type="Proteomes" id="UP000011096"/>
    </source>
</evidence>
<protein>
    <submittedName>
        <fullName evidence="2">Uncharacterized protein</fullName>
    </submittedName>
</protein>
<dbReference type="EMBL" id="ANPB02000006">
    <property type="protein sequence ID" value="KAF4480470.1"/>
    <property type="molecule type" value="Genomic_DNA"/>
</dbReference>
<dbReference type="AlphaFoldDB" id="A0A7J6IV63"/>
<evidence type="ECO:0000256" key="1">
    <source>
        <dbReference type="SAM" id="SignalP"/>
    </source>
</evidence>
<reference evidence="2 3" key="2">
    <citation type="submission" date="2020-04" db="EMBL/GenBank/DDBJ databases">
        <title>Genome sequencing and assembly of multiple isolates from the Colletotrichum gloeosporioides species complex.</title>
        <authorList>
            <person name="Gan P."/>
            <person name="Shirasu K."/>
        </authorList>
    </citation>
    <scope>NUCLEOTIDE SEQUENCE [LARGE SCALE GENOMIC DNA]</scope>
    <source>
        <strain evidence="2 3">Nara gc5</strain>
    </source>
</reference>
<feature type="chain" id="PRO_5029865915" evidence="1">
    <location>
        <begin position="26"/>
        <end position="113"/>
    </location>
</feature>
<keyword evidence="3" id="KW-1185">Reference proteome</keyword>
<feature type="signal peptide" evidence="1">
    <location>
        <begin position="1"/>
        <end position="25"/>
    </location>
</feature>
<dbReference type="GeneID" id="90980133"/>
<reference evidence="2 3" key="1">
    <citation type="submission" date="2012-08" db="EMBL/GenBank/DDBJ databases">
        <authorList>
            <person name="Gan P.H.P."/>
            <person name="Ikeda K."/>
            <person name="Irieda H."/>
            <person name="Narusaka M."/>
            <person name="O'Connell R.J."/>
            <person name="Narusaka Y."/>
            <person name="Takano Y."/>
            <person name="Kubo Y."/>
            <person name="Shirasu K."/>
        </authorList>
    </citation>
    <scope>NUCLEOTIDE SEQUENCE [LARGE SCALE GENOMIC DNA]</scope>
    <source>
        <strain evidence="2 3">Nara gc5</strain>
    </source>
</reference>
<accession>A0A7J6IV63</accession>
<proteinExistence type="predicted"/>
<dbReference type="RefSeq" id="XP_066008123.1">
    <property type="nucleotide sequence ID" value="XM_066152464.1"/>
</dbReference>
<comment type="caution">
    <text evidence="2">The sequence shown here is derived from an EMBL/GenBank/DDBJ whole genome shotgun (WGS) entry which is preliminary data.</text>
</comment>
<keyword evidence="1" id="KW-0732">Signal</keyword>